<dbReference type="PROSITE" id="PS52016">
    <property type="entry name" value="TONB_DEPENDENT_REC_3"/>
    <property type="match status" value="1"/>
</dbReference>
<evidence type="ECO:0000259" key="14">
    <source>
        <dbReference type="Pfam" id="PF07715"/>
    </source>
</evidence>
<evidence type="ECO:0000256" key="12">
    <source>
        <dbReference type="SAM" id="SignalP"/>
    </source>
</evidence>
<evidence type="ECO:0000256" key="11">
    <source>
        <dbReference type="RuleBase" id="RU003357"/>
    </source>
</evidence>
<sequence length="647" mass="70150">MRRVLLLGTTALSLASLSASPALAQIALPDTVVTATRVATDPDRVPVATTTITRQDIEERGYQTLPEALAAVPGLRLVPQGGPGTLTSGFFRGTNSRHVRVLLDGVPMNDAADPNGAFNFGSFMLAGIERIEVLRGPASSLYGSDAIGGVVNIITRRPPAGKVAEVFGSIAGGTQSTFRGDGGVAGTLGAFDYLFAMQHISTEGFNITPQRLTTNRGERDGYRGTAALARLGYQVNPDTRIEGTLRWQQANYGLDRFLADDPNYSAEDRRWSGQVRAETRLFDGLWTTGLRVGYTDDRRRAVNLPDQYSSSRTDDLYRGSRTMVDWGNQIRLPAIGGVANDGLLSFGVNWQHETSNSAFGNAPFRGIINRTQESTAGYVALQYRVLERLDLSAGGRVDAVAGFGETPTYRLGAVYHLPEFNTRLRAAIGSGFAAPSLFQRYGVQGSFRGNPDLRPERSTSWEFGADVDVPGFGNPRLVTAGFTYFNSHFRDLINSNATFTSYTNVARANIEGAEFSFTGRIAPWAEARLAYTLTRAFDSTTDRQLLRRPQDVVSLGATLRPIRRLTVAPELIITGRAADYVYTNSGASSGRTNTPGGITANLTVTYQAMDQVSLFMEARNLGNSRYEPTSGYVTPGRSVLFGTRFAL</sequence>
<dbReference type="InterPro" id="IPR039426">
    <property type="entry name" value="TonB-dep_rcpt-like"/>
</dbReference>
<comment type="caution">
    <text evidence="15">The sequence shown here is derived from an EMBL/GenBank/DDBJ whole genome shotgun (WGS) entry which is preliminary data.</text>
</comment>
<dbReference type="Proteomes" id="UP000282957">
    <property type="component" value="Unassembled WGS sequence"/>
</dbReference>
<dbReference type="GO" id="GO:0009279">
    <property type="term" value="C:cell outer membrane"/>
    <property type="evidence" value="ECO:0007669"/>
    <property type="project" value="UniProtKB-SubCell"/>
</dbReference>
<dbReference type="InterPro" id="IPR012910">
    <property type="entry name" value="Plug_dom"/>
</dbReference>
<evidence type="ECO:0000256" key="6">
    <source>
        <dbReference type="ARBA" id="ARBA00023065"/>
    </source>
</evidence>
<evidence type="ECO:0000256" key="3">
    <source>
        <dbReference type="ARBA" id="ARBA00022452"/>
    </source>
</evidence>
<dbReference type="SUPFAM" id="SSF56935">
    <property type="entry name" value="Porins"/>
    <property type="match status" value="1"/>
</dbReference>
<comment type="similarity">
    <text evidence="10 11">Belongs to the TonB-dependent receptor family.</text>
</comment>
<evidence type="ECO:0000256" key="2">
    <source>
        <dbReference type="ARBA" id="ARBA00022448"/>
    </source>
</evidence>
<evidence type="ECO:0000256" key="9">
    <source>
        <dbReference type="ARBA" id="ARBA00023237"/>
    </source>
</evidence>
<dbReference type="PANTHER" id="PTHR30069">
    <property type="entry name" value="TONB-DEPENDENT OUTER MEMBRANE RECEPTOR"/>
    <property type="match status" value="1"/>
</dbReference>
<dbReference type="OrthoDB" id="9760333at2"/>
<reference evidence="15 16" key="1">
    <citation type="submission" date="2019-01" db="EMBL/GenBank/DDBJ databases">
        <authorList>
            <person name="Chen W.-M."/>
        </authorList>
    </citation>
    <scope>NUCLEOTIDE SEQUENCE [LARGE SCALE GENOMIC DNA]</scope>
    <source>
        <strain evidence="15 16">CCP-6</strain>
    </source>
</reference>
<evidence type="ECO:0000256" key="1">
    <source>
        <dbReference type="ARBA" id="ARBA00004571"/>
    </source>
</evidence>
<dbReference type="CDD" id="cd01347">
    <property type="entry name" value="ligand_gated_channel"/>
    <property type="match status" value="1"/>
</dbReference>
<evidence type="ECO:0000256" key="10">
    <source>
        <dbReference type="PROSITE-ProRule" id="PRU01360"/>
    </source>
</evidence>
<keyword evidence="16" id="KW-1185">Reference proteome</keyword>
<keyword evidence="9 10" id="KW-0998">Cell outer membrane</keyword>
<keyword evidence="15" id="KW-0675">Receptor</keyword>
<dbReference type="RefSeq" id="WP_127785949.1">
    <property type="nucleotide sequence ID" value="NZ_SACL01000001.1"/>
</dbReference>
<dbReference type="InterPro" id="IPR037066">
    <property type="entry name" value="Plug_dom_sf"/>
</dbReference>
<keyword evidence="6" id="KW-0406">Ion transport</keyword>
<dbReference type="Pfam" id="PF07715">
    <property type="entry name" value="Plug"/>
    <property type="match status" value="1"/>
</dbReference>
<evidence type="ECO:0000313" key="16">
    <source>
        <dbReference type="Proteomes" id="UP000282957"/>
    </source>
</evidence>
<evidence type="ECO:0000256" key="5">
    <source>
        <dbReference type="ARBA" id="ARBA00022729"/>
    </source>
</evidence>
<dbReference type="GO" id="GO:0006811">
    <property type="term" value="P:monoatomic ion transport"/>
    <property type="evidence" value="ECO:0007669"/>
    <property type="project" value="UniProtKB-KW"/>
</dbReference>
<dbReference type="Gene3D" id="2.170.130.10">
    <property type="entry name" value="TonB-dependent receptor, plug domain"/>
    <property type="match status" value="1"/>
</dbReference>
<feature type="domain" description="TonB-dependent receptor plug" evidence="14">
    <location>
        <begin position="43"/>
        <end position="150"/>
    </location>
</feature>
<dbReference type="PANTHER" id="PTHR30069:SF53">
    <property type="entry name" value="COLICIN I RECEPTOR-RELATED"/>
    <property type="match status" value="1"/>
</dbReference>
<feature type="chain" id="PRO_5019363341" evidence="12">
    <location>
        <begin position="25"/>
        <end position="647"/>
    </location>
</feature>
<feature type="domain" description="TonB-dependent receptor-like beta-barrel" evidence="13">
    <location>
        <begin position="223"/>
        <end position="621"/>
    </location>
</feature>
<keyword evidence="8 10" id="KW-0472">Membrane</keyword>
<feature type="signal peptide" evidence="12">
    <location>
        <begin position="1"/>
        <end position="24"/>
    </location>
</feature>
<keyword evidence="2 10" id="KW-0813">Transport</keyword>
<dbReference type="GO" id="GO:0015889">
    <property type="term" value="P:cobalamin transport"/>
    <property type="evidence" value="ECO:0007669"/>
    <property type="project" value="TreeGrafter"/>
</dbReference>
<evidence type="ECO:0000313" key="15">
    <source>
        <dbReference type="EMBL" id="RVT99188.1"/>
    </source>
</evidence>
<proteinExistence type="inferred from homology"/>
<accession>A0A437MNG6</accession>
<dbReference type="Gene3D" id="2.40.170.20">
    <property type="entry name" value="TonB-dependent receptor, beta-barrel domain"/>
    <property type="match status" value="1"/>
</dbReference>
<dbReference type="EMBL" id="SACL01000001">
    <property type="protein sequence ID" value="RVT99188.1"/>
    <property type="molecule type" value="Genomic_DNA"/>
</dbReference>
<name>A0A437MNG6_9PROT</name>
<dbReference type="InterPro" id="IPR000531">
    <property type="entry name" value="Beta-barrel_TonB"/>
</dbReference>
<comment type="subcellular location">
    <subcellularLocation>
        <location evidence="1 10">Cell outer membrane</location>
        <topology evidence="1 10">Multi-pass membrane protein</topology>
    </subcellularLocation>
</comment>
<evidence type="ECO:0000256" key="4">
    <source>
        <dbReference type="ARBA" id="ARBA00022692"/>
    </source>
</evidence>
<dbReference type="InterPro" id="IPR036942">
    <property type="entry name" value="Beta-barrel_TonB_sf"/>
</dbReference>
<keyword evidence="7 11" id="KW-0798">TonB box</keyword>
<dbReference type="AlphaFoldDB" id="A0A437MNG6"/>
<protein>
    <submittedName>
        <fullName evidence="15">TonB-dependent receptor</fullName>
    </submittedName>
</protein>
<keyword evidence="3 10" id="KW-1134">Transmembrane beta strand</keyword>
<organism evidence="15 16">
    <name type="scientific">Rhodovarius crocodyli</name>
    <dbReference type="NCBI Taxonomy" id="1979269"/>
    <lineage>
        <taxon>Bacteria</taxon>
        <taxon>Pseudomonadati</taxon>
        <taxon>Pseudomonadota</taxon>
        <taxon>Alphaproteobacteria</taxon>
        <taxon>Acetobacterales</taxon>
        <taxon>Roseomonadaceae</taxon>
        <taxon>Rhodovarius</taxon>
    </lineage>
</organism>
<keyword evidence="4 10" id="KW-0812">Transmembrane</keyword>
<evidence type="ECO:0000256" key="8">
    <source>
        <dbReference type="ARBA" id="ARBA00023136"/>
    </source>
</evidence>
<evidence type="ECO:0000259" key="13">
    <source>
        <dbReference type="Pfam" id="PF00593"/>
    </source>
</evidence>
<keyword evidence="5 12" id="KW-0732">Signal</keyword>
<dbReference type="Pfam" id="PF00593">
    <property type="entry name" value="TonB_dep_Rec_b-barrel"/>
    <property type="match status" value="1"/>
</dbReference>
<evidence type="ECO:0000256" key="7">
    <source>
        <dbReference type="ARBA" id="ARBA00023077"/>
    </source>
</evidence>
<gene>
    <name evidence="15" type="ORF">EOD42_03560</name>
</gene>